<dbReference type="Gene3D" id="3.40.50.150">
    <property type="entry name" value="Vaccinia Virus protein VP39"/>
    <property type="match status" value="1"/>
</dbReference>
<organism evidence="2">
    <name type="scientific">Eremomyces bilateralis CBS 781.70</name>
    <dbReference type="NCBI Taxonomy" id="1392243"/>
    <lineage>
        <taxon>Eukaryota</taxon>
        <taxon>Fungi</taxon>
        <taxon>Dikarya</taxon>
        <taxon>Ascomycota</taxon>
        <taxon>Pezizomycotina</taxon>
        <taxon>Dothideomycetes</taxon>
        <taxon>Dothideomycetes incertae sedis</taxon>
        <taxon>Eremomycetales</taxon>
        <taxon>Eremomycetaceae</taxon>
        <taxon>Eremomyces</taxon>
    </lineage>
</organism>
<feature type="region of interest" description="Disordered" evidence="1">
    <location>
        <begin position="704"/>
        <end position="742"/>
    </location>
</feature>
<dbReference type="Proteomes" id="UP000504638">
    <property type="component" value="Unplaced"/>
</dbReference>
<evidence type="ECO:0000313" key="3">
    <source>
        <dbReference type="Proteomes" id="UP000504638"/>
    </source>
</evidence>
<dbReference type="SUPFAM" id="SSF53335">
    <property type="entry name" value="S-adenosyl-L-methionine-dependent methyltransferases"/>
    <property type="match status" value="1"/>
</dbReference>
<feature type="region of interest" description="Disordered" evidence="1">
    <location>
        <begin position="347"/>
        <end position="373"/>
    </location>
</feature>
<evidence type="ECO:0000313" key="2">
    <source>
        <dbReference type="EMBL" id="KAF1808981.1"/>
    </source>
</evidence>
<reference evidence="4" key="3">
    <citation type="submission" date="2025-04" db="UniProtKB">
        <authorList>
            <consortium name="RefSeq"/>
        </authorList>
    </citation>
    <scope>IDENTIFICATION</scope>
    <source>
        <strain evidence="4">CBS 781.70</strain>
    </source>
</reference>
<feature type="compositionally biased region" description="Polar residues" evidence="1">
    <location>
        <begin position="704"/>
        <end position="728"/>
    </location>
</feature>
<feature type="compositionally biased region" description="Polar residues" evidence="1">
    <location>
        <begin position="170"/>
        <end position="184"/>
    </location>
</feature>
<feature type="region of interest" description="Disordered" evidence="1">
    <location>
        <begin position="22"/>
        <end position="52"/>
    </location>
</feature>
<gene>
    <name evidence="2 4" type="ORF">P152DRAFT_404366</name>
</gene>
<protein>
    <recommendedName>
        <fullName evidence="5">Methyltransferase type 11 domain-containing protein</fullName>
    </recommendedName>
</protein>
<feature type="region of interest" description="Disordered" evidence="1">
    <location>
        <begin position="833"/>
        <end position="857"/>
    </location>
</feature>
<reference evidence="4" key="2">
    <citation type="submission" date="2020-04" db="EMBL/GenBank/DDBJ databases">
        <authorList>
            <consortium name="NCBI Genome Project"/>
        </authorList>
    </citation>
    <scope>NUCLEOTIDE SEQUENCE</scope>
    <source>
        <strain evidence="4">CBS 781.70</strain>
    </source>
</reference>
<accession>A0A6G1FTJ2</accession>
<reference evidence="2 4" key="1">
    <citation type="submission" date="2020-01" db="EMBL/GenBank/DDBJ databases">
        <authorList>
            <consortium name="DOE Joint Genome Institute"/>
            <person name="Haridas S."/>
            <person name="Albert R."/>
            <person name="Binder M."/>
            <person name="Bloem J."/>
            <person name="Labutti K."/>
            <person name="Salamov A."/>
            <person name="Andreopoulos B."/>
            <person name="Baker S.E."/>
            <person name="Barry K."/>
            <person name="Bills G."/>
            <person name="Bluhm B.H."/>
            <person name="Cannon C."/>
            <person name="Castanera R."/>
            <person name="Culley D.E."/>
            <person name="Daum C."/>
            <person name="Ezra D."/>
            <person name="Gonzalez J.B."/>
            <person name="Henrissat B."/>
            <person name="Kuo A."/>
            <person name="Liang C."/>
            <person name="Lipzen A."/>
            <person name="Lutzoni F."/>
            <person name="Magnuson J."/>
            <person name="Mondo S."/>
            <person name="Nolan M."/>
            <person name="Ohm R."/>
            <person name="Pangilinan J."/>
            <person name="Park H.-J."/>
            <person name="Ramirez L."/>
            <person name="Alfaro M."/>
            <person name="Sun H."/>
            <person name="Tritt A."/>
            <person name="Yoshinaga Y."/>
            <person name="Zwiers L.-H."/>
            <person name="Turgeon B.G."/>
            <person name="Goodwin S.B."/>
            <person name="Spatafora J.W."/>
            <person name="Crous P.W."/>
            <person name="Grigoriev I.V."/>
        </authorList>
    </citation>
    <scope>NUCLEOTIDE SEQUENCE</scope>
    <source>
        <strain evidence="2 4">CBS 781.70</strain>
    </source>
</reference>
<name>A0A6G1FTJ2_9PEZI</name>
<dbReference type="EMBL" id="ML975177">
    <property type="protein sequence ID" value="KAF1808981.1"/>
    <property type="molecule type" value="Genomic_DNA"/>
</dbReference>
<feature type="compositionally biased region" description="Polar residues" evidence="1">
    <location>
        <begin position="456"/>
        <end position="468"/>
    </location>
</feature>
<evidence type="ECO:0008006" key="5">
    <source>
        <dbReference type="Google" id="ProtNLM"/>
    </source>
</evidence>
<keyword evidence="3" id="KW-1185">Reference proteome</keyword>
<dbReference type="GeneID" id="54417328"/>
<proteinExistence type="predicted"/>
<feature type="region of interest" description="Disordered" evidence="1">
    <location>
        <begin position="434"/>
        <end position="513"/>
    </location>
</feature>
<dbReference type="OrthoDB" id="10256176at2759"/>
<evidence type="ECO:0000256" key="1">
    <source>
        <dbReference type="SAM" id="MobiDB-lite"/>
    </source>
</evidence>
<feature type="compositionally biased region" description="Polar residues" evidence="1">
    <location>
        <begin position="76"/>
        <end position="87"/>
    </location>
</feature>
<dbReference type="InterPro" id="IPR029063">
    <property type="entry name" value="SAM-dependent_MTases_sf"/>
</dbReference>
<sequence>MQTSYCGVPGFSVKYRSHGLTLSPLAEGPQPTPPPKNALRPAGFTRKNSRGQEYDALYDSSDSEFEDVPLACSRSVKASRQGHQANGSTSTTSTDASGRKVRNYPSLVIPSPSMWPTIEKLRSATSPNSKSRIVPPSPSHILSPTARALNMIAAKNALVPNGSAAPSLDGSLTSEELSGISCPSTPDVGNDAKPDDAEWAGTVQLGPEAMETLQRFRLGSFNEHSEDDEDQVIEIRGEMRESHLENGGMATSINLIVTPVDSEPEDFFPTLSNPGSDLDPLSALSVPSPGGFFGSLNGNARNTWGQGAGDAVPNTSTAISFYGVPWKKSRENSPERTVERVIEVDIDGSSDNDTTGPPTARRLPGTDGMTLGGEAETGNQLRLITDFSGEFEYNPAYAAEQHKENSSHIDRTNLWLYSQEHYLAGLRGDIPTMTNGDDSPIVGHLATGTDEPRKSSLGNASTTLSPSKSVRFADDPEITAGIDGSPRSSRTTKSGPRPLSPKSPPAAAFSHRKARNEALRLGRTCLPQKHRDIVAGVFSLEEREHIDPKRPISAWHGANSDAQARKAVAKELKERHALDQIKPISWNLEATKMLNGGSLLTSPAAREFTSLNKHARKVLDLGGKATADWAWQVAIEYPRVGVWTACVNESPLNKKNDASLLKGPPNHHEIKIPNLWTLPFPDNSFDVVSARSLYSILKTTIPPQGSKLQDSSSTTAPNDSSTTMTANGQGMKRTPGTPPARPLDEYDRALLEVHRVLKPGGYVEFALLDADIIGGGPITQKLSVEFAFNLRTRGYDPAATQGFLSRVRRSGFKRLRRAWIILPMSGVGAPEREARSWDRDRGAEHGREATPDGARERKRACDIGTTVDASYITGLVGAWAWEQWMLKLHTEMGREGEQLLEGVAAALEEGARMGGSWRYLSGWARKDL</sequence>
<dbReference type="RefSeq" id="XP_033530612.1">
    <property type="nucleotide sequence ID" value="XM_033676758.1"/>
</dbReference>
<feature type="region of interest" description="Disordered" evidence="1">
    <location>
        <begin position="169"/>
        <end position="197"/>
    </location>
</feature>
<feature type="region of interest" description="Disordered" evidence="1">
    <location>
        <begin position="76"/>
        <end position="105"/>
    </location>
</feature>
<dbReference type="AlphaFoldDB" id="A0A6G1FTJ2"/>
<evidence type="ECO:0000313" key="4">
    <source>
        <dbReference type="RefSeq" id="XP_033530612.1"/>
    </source>
</evidence>